<gene>
    <name evidence="2" type="ORF">THIOM_003577</name>
</gene>
<evidence type="ECO:0000313" key="3">
    <source>
        <dbReference type="Proteomes" id="UP000076962"/>
    </source>
</evidence>
<name>A0A176RYC0_9GAMM</name>
<comment type="caution">
    <text evidence="2">The sequence shown here is derived from an EMBL/GenBank/DDBJ whole genome shotgun (WGS) entry which is preliminary data.</text>
</comment>
<feature type="non-terminal residue" evidence="2">
    <location>
        <position position="1"/>
    </location>
</feature>
<evidence type="ECO:0000313" key="2">
    <source>
        <dbReference type="EMBL" id="OAD20699.1"/>
    </source>
</evidence>
<organism evidence="2 3">
    <name type="scientific">Candidatus Thiomargarita nelsonii</name>
    <dbReference type="NCBI Taxonomy" id="1003181"/>
    <lineage>
        <taxon>Bacteria</taxon>
        <taxon>Pseudomonadati</taxon>
        <taxon>Pseudomonadota</taxon>
        <taxon>Gammaproteobacteria</taxon>
        <taxon>Thiotrichales</taxon>
        <taxon>Thiotrichaceae</taxon>
        <taxon>Thiomargarita</taxon>
    </lineage>
</organism>
<dbReference type="AlphaFoldDB" id="A0A176RYC0"/>
<accession>A0A176RYC0</accession>
<dbReference type="Proteomes" id="UP000076962">
    <property type="component" value="Unassembled WGS sequence"/>
</dbReference>
<sequence length="92" mass="11073">NQLNQEITQLRNQQQLIVKLLENNQKLKNTRVMNKERWVALLRATGLDEVLMQKWHIEFEKMSPETHQDFLESLGIPMEEIVLIRKWSVENF</sequence>
<evidence type="ECO:0000256" key="1">
    <source>
        <dbReference type="SAM" id="Coils"/>
    </source>
</evidence>
<keyword evidence="1" id="KW-0175">Coiled coil</keyword>
<proteinExistence type="predicted"/>
<keyword evidence="3" id="KW-1185">Reference proteome</keyword>
<protein>
    <submittedName>
        <fullName evidence="2">Transcriptional regulator, MerR family</fullName>
    </submittedName>
</protein>
<reference evidence="2 3" key="1">
    <citation type="submission" date="2016-05" db="EMBL/GenBank/DDBJ databases">
        <title>Single-cell genome of chain-forming Candidatus Thiomargarita nelsonii and comparison to other large sulfur-oxidizing bacteria.</title>
        <authorList>
            <person name="Winkel M."/>
            <person name="Salman V."/>
            <person name="Woyke T."/>
            <person name="Schulz-Vogt H."/>
            <person name="Richter M."/>
            <person name="Flood B."/>
            <person name="Bailey J."/>
            <person name="Amann R."/>
            <person name="Mussmann M."/>
        </authorList>
    </citation>
    <scope>NUCLEOTIDE SEQUENCE [LARGE SCALE GENOMIC DNA]</scope>
    <source>
        <strain evidence="2 3">THI036</strain>
    </source>
</reference>
<feature type="coiled-coil region" evidence="1">
    <location>
        <begin position="3"/>
        <end position="30"/>
    </location>
</feature>
<dbReference type="EMBL" id="LUTY01002172">
    <property type="protein sequence ID" value="OAD20699.1"/>
    <property type="molecule type" value="Genomic_DNA"/>
</dbReference>